<protein>
    <recommendedName>
        <fullName evidence="9">Peptidase S54 rhomboid domain-containing protein</fullName>
    </recommendedName>
</protein>
<name>A0A917VAE7_9HYPH</name>
<proteinExistence type="inferred from homology"/>
<keyword evidence="11" id="KW-1185">Reference proteome</keyword>
<dbReference type="SUPFAM" id="SSF144091">
    <property type="entry name" value="Rhomboid-like"/>
    <property type="match status" value="1"/>
</dbReference>
<feature type="transmembrane region" description="Helical" evidence="8">
    <location>
        <begin position="149"/>
        <end position="166"/>
    </location>
</feature>
<gene>
    <name evidence="10" type="ORF">GCM10011322_46350</name>
</gene>
<keyword evidence="4" id="KW-0378">Hydrolase</keyword>
<feature type="region of interest" description="Disordered" evidence="7">
    <location>
        <begin position="1"/>
        <end position="25"/>
    </location>
</feature>
<evidence type="ECO:0000256" key="4">
    <source>
        <dbReference type="ARBA" id="ARBA00022801"/>
    </source>
</evidence>
<sequence>MQPDRFDDSQPPGAPPPGKPPREPAFNLPTVVVGTIGLLLAIHALVGLLGLEGRFRALIDFGFVPALWTEWLDPDVVDEIARRILDGDPIAMQRDMGFARIVMQEGSGGLWTLLTYAFLHGSWMHVGLNAVWLAAFGSPIARRIGPERFLWLAAITAVCGALLHWATHAYDVTPMVGASAVVSGMMAAAARFAFSPRGFGFRPAHLAPRLGLAQMLRNRTAMLFIGVWLVINLVFGVAAVPLGLATDGGIAWEAHVGGFVAGLFLFPLFDPVPREPRGFA</sequence>
<keyword evidence="5 8" id="KW-1133">Transmembrane helix</keyword>
<evidence type="ECO:0000259" key="9">
    <source>
        <dbReference type="Pfam" id="PF01694"/>
    </source>
</evidence>
<evidence type="ECO:0000256" key="1">
    <source>
        <dbReference type="ARBA" id="ARBA00004141"/>
    </source>
</evidence>
<dbReference type="Pfam" id="PF01694">
    <property type="entry name" value="Rhomboid"/>
    <property type="match status" value="1"/>
</dbReference>
<dbReference type="GO" id="GO:0004252">
    <property type="term" value="F:serine-type endopeptidase activity"/>
    <property type="evidence" value="ECO:0007669"/>
    <property type="project" value="InterPro"/>
</dbReference>
<feature type="transmembrane region" description="Helical" evidence="8">
    <location>
        <begin position="250"/>
        <end position="269"/>
    </location>
</feature>
<comment type="subcellular location">
    <subcellularLocation>
        <location evidence="1">Membrane</location>
        <topology evidence="1">Multi-pass membrane protein</topology>
    </subcellularLocation>
</comment>
<dbReference type="InterPro" id="IPR022764">
    <property type="entry name" value="Peptidase_S54_rhomboid_dom"/>
</dbReference>
<dbReference type="GO" id="GO:0016020">
    <property type="term" value="C:membrane"/>
    <property type="evidence" value="ECO:0007669"/>
    <property type="project" value="UniProtKB-SubCell"/>
</dbReference>
<dbReference type="RefSeq" id="WP_188915664.1">
    <property type="nucleotide sequence ID" value="NZ_BMMF01000019.1"/>
</dbReference>
<reference evidence="10 11" key="1">
    <citation type="journal article" date="2014" name="Int. J. Syst. Evol. Microbiol.">
        <title>Complete genome sequence of Corynebacterium casei LMG S-19264T (=DSM 44701T), isolated from a smear-ripened cheese.</title>
        <authorList>
            <consortium name="US DOE Joint Genome Institute (JGI-PGF)"/>
            <person name="Walter F."/>
            <person name="Albersmeier A."/>
            <person name="Kalinowski J."/>
            <person name="Ruckert C."/>
        </authorList>
    </citation>
    <scope>NUCLEOTIDE SEQUENCE [LARGE SCALE GENOMIC DNA]</scope>
    <source>
        <strain evidence="10 11">CGMCC 1.9161</strain>
    </source>
</reference>
<dbReference type="Proteomes" id="UP000600449">
    <property type="component" value="Unassembled WGS sequence"/>
</dbReference>
<evidence type="ECO:0000256" key="2">
    <source>
        <dbReference type="ARBA" id="ARBA00009045"/>
    </source>
</evidence>
<feature type="transmembrane region" description="Helical" evidence="8">
    <location>
        <begin position="172"/>
        <end position="194"/>
    </location>
</feature>
<dbReference type="AlphaFoldDB" id="A0A917VAE7"/>
<dbReference type="InterPro" id="IPR035952">
    <property type="entry name" value="Rhomboid-like_sf"/>
</dbReference>
<evidence type="ECO:0000313" key="11">
    <source>
        <dbReference type="Proteomes" id="UP000600449"/>
    </source>
</evidence>
<dbReference type="InterPro" id="IPR050925">
    <property type="entry name" value="Rhomboid_protease_S54"/>
</dbReference>
<accession>A0A917VAE7</accession>
<feature type="transmembrane region" description="Helical" evidence="8">
    <location>
        <begin position="26"/>
        <end position="51"/>
    </location>
</feature>
<dbReference type="PANTHER" id="PTHR43731">
    <property type="entry name" value="RHOMBOID PROTEASE"/>
    <property type="match status" value="1"/>
</dbReference>
<comment type="similarity">
    <text evidence="2">Belongs to the peptidase S54 family.</text>
</comment>
<evidence type="ECO:0000313" key="10">
    <source>
        <dbReference type="EMBL" id="GGK54278.1"/>
    </source>
</evidence>
<dbReference type="PANTHER" id="PTHR43731:SF14">
    <property type="entry name" value="PRESENILIN-ASSOCIATED RHOMBOID-LIKE PROTEIN, MITOCHONDRIAL"/>
    <property type="match status" value="1"/>
</dbReference>
<comment type="caution">
    <text evidence="10">The sequence shown here is derived from an EMBL/GenBank/DDBJ whole genome shotgun (WGS) entry which is preliminary data.</text>
</comment>
<dbReference type="EMBL" id="BMMF01000019">
    <property type="protein sequence ID" value="GGK54278.1"/>
    <property type="molecule type" value="Genomic_DNA"/>
</dbReference>
<feature type="transmembrane region" description="Helical" evidence="8">
    <location>
        <begin position="221"/>
        <end position="244"/>
    </location>
</feature>
<evidence type="ECO:0000256" key="5">
    <source>
        <dbReference type="ARBA" id="ARBA00022989"/>
    </source>
</evidence>
<keyword evidence="3 8" id="KW-0812">Transmembrane</keyword>
<evidence type="ECO:0000256" key="7">
    <source>
        <dbReference type="SAM" id="MobiDB-lite"/>
    </source>
</evidence>
<keyword evidence="6 8" id="KW-0472">Membrane</keyword>
<evidence type="ECO:0000256" key="6">
    <source>
        <dbReference type="ARBA" id="ARBA00023136"/>
    </source>
</evidence>
<organism evidence="10 11">
    <name type="scientific">Salinarimonas ramus</name>
    <dbReference type="NCBI Taxonomy" id="690164"/>
    <lineage>
        <taxon>Bacteria</taxon>
        <taxon>Pseudomonadati</taxon>
        <taxon>Pseudomonadota</taxon>
        <taxon>Alphaproteobacteria</taxon>
        <taxon>Hyphomicrobiales</taxon>
        <taxon>Salinarimonadaceae</taxon>
        <taxon>Salinarimonas</taxon>
    </lineage>
</organism>
<evidence type="ECO:0000256" key="3">
    <source>
        <dbReference type="ARBA" id="ARBA00022692"/>
    </source>
</evidence>
<evidence type="ECO:0000256" key="8">
    <source>
        <dbReference type="SAM" id="Phobius"/>
    </source>
</evidence>
<dbReference type="Gene3D" id="1.20.1540.10">
    <property type="entry name" value="Rhomboid-like"/>
    <property type="match status" value="1"/>
</dbReference>
<feature type="domain" description="Peptidase S54 rhomboid" evidence="9">
    <location>
        <begin position="108"/>
        <end position="265"/>
    </location>
</feature>